<protein>
    <recommendedName>
        <fullName evidence="10">Major facilitator superfamily (MFS) profile domain-containing protein</fullName>
    </recommendedName>
</protein>
<gene>
    <name evidence="8" type="ORF">N7456_002851</name>
</gene>
<dbReference type="GO" id="GO:0016020">
    <property type="term" value="C:membrane"/>
    <property type="evidence" value="ECO:0007669"/>
    <property type="project" value="UniProtKB-SubCell"/>
</dbReference>
<dbReference type="AlphaFoldDB" id="A0A9W9FTJ2"/>
<feature type="transmembrane region" description="Helical" evidence="7">
    <location>
        <begin position="109"/>
        <end position="130"/>
    </location>
</feature>
<dbReference type="GO" id="GO:0022857">
    <property type="term" value="F:transmembrane transporter activity"/>
    <property type="evidence" value="ECO:0007669"/>
    <property type="project" value="InterPro"/>
</dbReference>
<evidence type="ECO:0000313" key="8">
    <source>
        <dbReference type="EMBL" id="KAJ5106176.1"/>
    </source>
</evidence>
<evidence type="ECO:0000256" key="7">
    <source>
        <dbReference type="SAM" id="Phobius"/>
    </source>
</evidence>
<feature type="transmembrane region" description="Helical" evidence="7">
    <location>
        <begin position="137"/>
        <end position="160"/>
    </location>
</feature>
<dbReference type="InterPro" id="IPR036259">
    <property type="entry name" value="MFS_trans_sf"/>
</dbReference>
<keyword evidence="9" id="KW-1185">Reference proteome</keyword>
<dbReference type="Pfam" id="PF07690">
    <property type="entry name" value="MFS_1"/>
    <property type="match status" value="1"/>
</dbReference>
<evidence type="ECO:0000256" key="6">
    <source>
        <dbReference type="SAM" id="MobiDB-lite"/>
    </source>
</evidence>
<comment type="caution">
    <text evidence="8">The sequence shown here is derived from an EMBL/GenBank/DDBJ whole genome shotgun (WGS) entry which is preliminary data.</text>
</comment>
<organism evidence="8 9">
    <name type="scientific">Penicillium angulare</name>
    <dbReference type="NCBI Taxonomy" id="116970"/>
    <lineage>
        <taxon>Eukaryota</taxon>
        <taxon>Fungi</taxon>
        <taxon>Dikarya</taxon>
        <taxon>Ascomycota</taxon>
        <taxon>Pezizomycotina</taxon>
        <taxon>Eurotiomycetes</taxon>
        <taxon>Eurotiomycetidae</taxon>
        <taxon>Eurotiales</taxon>
        <taxon>Aspergillaceae</taxon>
        <taxon>Penicillium</taxon>
    </lineage>
</organism>
<accession>A0A9W9FTJ2</accession>
<evidence type="ECO:0000313" key="9">
    <source>
        <dbReference type="Proteomes" id="UP001149165"/>
    </source>
</evidence>
<feature type="transmembrane region" description="Helical" evidence="7">
    <location>
        <begin position="83"/>
        <end position="103"/>
    </location>
</feature>
<keyword evidence="2" id="KW-0813">Transport</keyword>
<evidence type="ECO:0000256" key="2">
    <source>
        <dbReference type="ARBA" id="ARBA00022448"/>
    </source>
</evidence>
<keyword evidence="3 7" id="KW-0812">Transmembrane</keyword>
<dbReference type="InterPro" id="IPR050930">
    <property type="entry name" value="MFS_Vesicular_Transporter"/>
</dbReference>
<name>A0A9W9FTJ2_9EURO</name>
<dbReference type="EMBL" id="JAPQKH010000003">
    <property type="protein sequence ID" value="KAJ5106176.1"/>
    <property type="molecule type" value="Genomic_DNA"/>
</dbReference>
<sequence>MIEKKSAAEWLQPPATNADSPTPEPSQPNSRKKIPPILTLWKSPRLIAAFWGDFVTATVMVSFDTTLTLFVSHTFQWSSLQGGIIFLALLLPTFLGPLLGMAADKYGARWISAIGILVMIPPLILLRLVNHDSLKQIVLLCALLVIIGLGAAMALTGLYAEYSKICDSIEAEQSGVLGVSGGYAQSYGISEIAWALAGLIGPLVSGKIYAAAGLGTLGWVLSILCFVTVIPTMFFINH</sequence>
<evidence type="ECO:0000256" key="4">
    <source>
        <dbReference type="ARBA" id="ARBA00022989"/>
    </source>
</evidence>
<evidence type="ECO:0000256" key="3">
    <source>
        <dbReference type="ARBA" id="ARBA00022692"/>
    </source>
</evidence>
<feature type="transmembrane region" description="Helical" evidence="7">
    <location>
        <begin position="48"/>
        <end position="71"/>
    </location>
</feature>
<evidence type="ECO:0000256" key="1">
    <source>
        <dbReference type="ARBA" id="ARBA00004141"/>
    </source>
</evidence>
<reference evidence="8" key="2">
    <citation type="journal article" date="2023" name="IMA Fungus">
        <title>Comparative genomic study of the Penicillium genus elucidates a diverse pangenome and 15 lateral gene transfer events.</title>
        <authorList>
            <person name="Petersen C."/>
            <person name="Sorensen T."/>
            <person name="Nielsen M.R."/>
            <person name="Sondergaard T.E."/>
            <person name="Sorensen J.L."/>
            <person name="Fitzpatrick D.A."/>
            <person name="Frisvad J.C."/>
            <person name="Nielsen K.L."/>
        </authorList>
    </citation>
    <scope>NUCLEOTIDE SEQUENCE</scope>
    <source>
        <strain evidence="8">IBT 30069</strain>
    </source>
</reference>
<keyword evidence="5 7" id="KW-0472">Membrane</keyword>
<dbReference type="SUPFAM" id="SSF103473">
    <property type="entry name" value="MFS general substrate transporter"/>
    <property type="match status" value="1"/>
</dbReference>
<evidence type="ECO:0000256" key="5">
    <source>
        <dbReference type="ARBA" id="ARBA00023136"/>
    </source>
</evidence>
<evidence type="ECO:0008006" key="10">
    <source>
        <dbReference type="Google" id="ProtNLM"/>
    </source>
</evidence>
<reference evidence="8" key="1">
    <citation type="submission" date="2022-11" db="EMBL/GenBank/DDBJ databases">
        <authorList>
            <person name="Petersen C."/>
        </authorList>
    </citation>
    <scope>NUCLEOTIDE SEQUENCE</scope>
    <source>
        <strain evidence="8">IBT 30069</strain>
    </source>
</reference>
<feature type="transmembrane region" description="Helical" evidence="7">
    <location>
        <begin position="208"/>
        <end position="236"/>
    </location>
</feature>
<comment type="subcellular location">
    <subcellularLocation>
        <location evidence="1">Membrane</location>
        <topology evidence="1">Multi-pass membrane protein</topology>
    </subcellularLocation>
</comment>
<feature type="region of interest" description="Disordered" evidence="6">
    <location>
        <begin position="1"/>
        <end position="31"/>
    </location>
</feature>
<dbReference type="Proteomes" id="UP001149165">
    <property type="component" value="Unassembled WGS sequence"/>
</dbReference>
<dbReference type="PANTHER" id="PTHR23506:SF23">
    <property type="entry name" value="GH10249P"/>
    <property type="match status" value="1"/>
</dbReference>
<keyword evidence="4 7" id="KW-1133">Transmembrane helix</keyword>
<proteinExistence type="predicted"/>
<dbReference type="InterPro" id="IPR011701">
    <property type="entry name" value="MFS"/>
</dbReference>
<dbReference type="OrthoDB" id="5086884at2759"/>
<dbReference type="Gene3D" id="1.20.1250.20">
    <property type="entry name" value="MFS general substrate transporter like domains"/>
    <property type="match status" value="1"/>
</dbReference>
<dbReference type="PANTHER" id="PTHR23506">
    <property type="entry name" value="GH10249P"/>
    <property type="match status" value="1"/>
</dbReference>